<gene>
    <name evidence="1" type="ORF">SDC9_143238</name>
</gene>
<name>A0A645E3E4_9ZZZZ</name>
<accession>A0A645E3E4</accession>
<reference evidence="1" key="1">
    <citation type="submission" date="2019-08" db="EMBL/GenBank/DDBJ databases">
        <authorList>
            <person name="Kucharzyk K."/>
            <person name="Murdoch R.W."/>
            <person name="Higgins S."/>
            <person name="Loffler F."/>
        </authorList>
    </citation>
    <scope>NUCLEOTIDE SEQUENCE</scope>
</reference>
<proteinExistence type="predicted"/>
<dbReference type="EMBL" id="VSSQ01042492">
    <property type="protein sequence ID" value="MPM96081.1"/>
    <property type="molecule type" value="Genomic_DNA"/>
</dbReference>
<evidence type="ECO:0000313" key="1">
    <source>
        <dbReference type="EMBL" id="MPM96081.1"/>
    </source>
</evidence>
<dbReference type="AlphaFoldDB" id="A0A645E3E4"/>
<evidence type="ECO:0008006" key="2">
    <source>
        <dbReference type="Google" id="ProtNLM"/>
    </source>
</evidence>
<sequence length="187" mass="19612">MALGVGQLVIGQAVDGFVFADINIVRVVGNVQIGTVRHIGEVLVGGGGDHLHLAEFLGLGNRLFGPGAGFHIAAHAALEQIHGHHGKLQRAAALHKQNLIVVGNAHQFLQVVLGSGQNFLENLGPVAHLHDAHAAAAVVHHFGGDLLQNRFRHHSGAGGKIVGTSVLHHLILHVIHIIAFSNPDMPA</sequence>
<protein>
    <recommendedName>
        <fullName evidence="2">NAD-specific glutamate dehydrogenase</fullName>
    </recommendedName>
</protein>
<comment type="caution">
    <text evidence="1">The sequence shown here is derived from an EMBL/GenBank/DDBJ whole genome shotgun (WGS) entry which is preliminary data.</text>
</comment>
<organism evidence="1">
    <name type="scientific">bioreactor metagenome</name>
    <dbReference type="NCBI Taxonomy" id="1076179"/>
    <lineage>
        <taxon>unclassified sequences</taxon>
        <taxon>metagenomes</taxon>
        <taxon>ecological metagenomes</taxon>
    </lineage>
</organism>